<dbReference type="InterPro" id="IPR051683">
    <property type="entry name" value="Enoyl-CoA_Hydratase/Isomerase"/>
</dbReference>
<dbReference type="InterPro" id="IPR001753">
    <property type="entry name" value="Enoyl-CoA_hydra/iso"/>
</dbReference>
<dbReference type="Gene3D" id="1.10.12.10">
    <property type="entry name" value="Lyase 2-enoyl-coa Hydratase, Chain A, domain 2"/>
    <property type="match status" value="1"/>
</dbReference>
<dbReference type="Pfam" id="PF00378">
    <property type="entry name" value="ECH_1"/>
    <property type="match status" value="1"/>
</dbReference>
<dbReference type="AlphaFoldDB" id="A0AAE9XQ03"/>
<dbReference type="CDD" id="cd06558">
    <property type="entry name" value="crotonase-like"/>
    <property type="match status" value="1"/>
</dbReference>
<keyword evidence="3" id="KW-1185">Reference proteome</keyword>
<sequence length="257" mass="26716">MIEQGLERGVLTLWLARPEARNALTAEMVDGLMAGLKAAADDAAVRVVVIRGRGGFLSAGADLKSMGAGGKDGVIKTNRRFGEMVEAAERFPKPLVVVAEGAALGGGFGLLCAADVAIAEAGCKFGMPEVTRGLIPAQIAPFVVARIGHTQTRRLALTGEMIDGAEAERLGLVHHVETGTEAVEARLATVLVQLRGAAPDAAFVTKALLAQMAVRVDAAMLDRAALLFTEAAMSAEGAEGMKAFAEKRKPGWAEEDA</sequence>
<evidence type="ECO:0000313" key="3">
    <source>
        <dbReference type="Proteomes" id="UP001217500"/>
    </source>
</evidence>
<dbReference type="GO" id="GO:0003824">
    <property type="term" value="F:catalytic activity"/>
    <property type="evidence" value="ECO:0007669"/>
    <property type="project" value="UniProtKB-ARBA"/>
</dbReference>
<accession>A0AAE9XQ03</accession>
<gene>
    <name evidence="2" type="ORF">PH603_16435</name>
</gene>
<protein>
    <submittedName>
        <fullName evidence="2">Enoyl-CoA hydratase-related protein</fullName>
    </submittedName>
</protein>
<dbReference type="InterPro" id="IPR029045">
    <property type="entry name" value="ClpP/crotonase-like_dom_sf"/>
</dbReference>
<reference evidence="2" key="1">
    <citation type="submission" date="2023-01" db="EMBL/GenBank/DDBJ databases">
        <title>The genome sequence of Kordiimonadaceae bacterium 6D33.</title>
        <authorList>
            <person name="Liu Y."/>
        </authorList>
    </citation>
    <scope>NUCLEOTIDE SEQUENCE</scope>
    <source>
        <strain evidence="2">6D33</strain>
    </source>
</reference>
<dbReference type="SUPFAM" id="SSF52096">
    <property type="entry name" value="ClpP/crotonase"/>
    <property type="match status" value="1"/>
</dbReference>
<proteinExistence type="inferred from homology"/>
<dbReference type="EMBL" id="CP116805">
    <property type="protein sequence ID" value="WCL54127.1"/>
    <property type="molecule type" value="Genomic_DNA"/>
</dbReference>
<dbReference type="InterPro" id="IPR014748">
    <property type="entry name" value="Enoyl-CoA_hydra_C"/>
</dbReference>
<dbReference type="GO" id="GO:0008300">
    <property type="term" value="P:isoprenoid catabolic process"/>
    <property type="evidence" value="ECO:0007669"/>
    <property type="project" value="TreeGrafter"/>
</dbReference>
<evidence type="ECO:0000313" key="2">
    <source>
        <dbReference type="EMBL" id="WCL54127.1"/>
    </source>
</evidence>
<dbReference type="PANTHER" id="PTHR42964:SF1">
    <property type="entry name" value="POLYKETIDE BIOSYNTHESIS ENOYL-COA HYDRATASE PKSH-RELATED"/>
    <property type="match status" value="1"/>
</dbReference>
<evidence type="ECO:0000256" key="1">
    <source>
        <dbReference type="ARBA" id="ARBA00005254"/>
    </source>
</evidence>
<dbReference type="Proteomes" id="UP001217500">
    <property type="component" value="Chromosome"/>
</dbReference>
<dbReference type="Gene3D" id="3.90.226.10">
    <property type="entry name" value="2-enoyl-CoA Hydratase, Chain A, domain 1"/>
    <property type="match status" value="1"/>
</dbReference>
<comment type="similarity">
    <text evidence="1">Belongs to the enoyl-CoA hydratase/isomerase family.</text>
</comment>
<name>A0AAE9XQ03_9PROT</name>
<dbReference type="KEGG" id="gso:PH603_16435"/>
<dbReference type="RefSeq" id="WP_289503846.1">
    <property type="nucleotide sequence ID" value="NZ_CP116805.1"/>
</dbReference>
<organism evidence="2 3">
    <name type="scientific">Gimibacter soli</name>
    <dbReference type="NCBI Taxonomy" id="3024400"/>
    <lineage>
        <taxon>Bacteria</taxon>
        <taxon>Pseudomonadati</taxon>
        <taxon>Pseudomonadota</taxon>
        <taxon>Alphaproteobacteria</taxon>
        <taxon>Kordiimonadales</taxon>
        <taxon>Temperatibacteraceae</taxon>
        <taxon>Gimibacter</taxon>
    </lineage>
</organism>
<dbReference type="PANTHER" id="PTHR42964">
    <property type="entry name" value="ENOYL-COA HYDRATASE"/>
    <property type="match status" value="1"/>
</dbReference>